<reference evidence="1 2" key="1">
    <citation type="submission" date="2024-03" db="EMBL/GenBank/DDBJ databases">
        <title>Draft genome sequence of Pseudonocardia tropica JCM 19149.</title>
        <authorList>
            <person name="Butdee W."/>
            <person name="Duangmal K."/>
        </authorList>
    </citation>
    <scope>NUCLEOTIDE SEQUENCE [LARGE SCALE GENOMIC DNA]</scope>
    <source>
        <strain evidence="1 2">JCM 19149</strain>
    </source>
</reference>
<proteinExistence type="predicted"/>
<organism evidence="1 2">
    <name type="scientific">Pseudonocardia tropica</name>
    <dbReference type="NCBI Taxonomy" id="681289"/>
    <lineage>
        <taxon>Bacteria</taxon>
        <taxon>Bacillati</taxon>
        <taxon>Actinomycetota</taxon>
        <taxon>Actinomycetes</taxon>
        <taxon>Pseudonocardiales</taxon>
        <taxon>Pseudonocardiaceae</taxon>
        <taxon>Pseudonocardia</taxon>
    </lineage>
</organism>
<protein>
    <recommendedName>
        <fullName evidence="3">HNH nuclease domain-containing protein</fullName>
    </recommendedName>
</protein>
<evidence type="ECO:0008006" key="3">
    <source>
        <dbReference type="Google" id="ProtNLM"/>
    </source>
</evidence>
<dbReference type="EMBL" id="JBEDNP010000004">
    <property type="protein sequence ID" value="MEQ3538774.1"/>
    <property type="molecule type" value="Genomic_DNA"/>
</dbReference>
<gene>
    <name evidence="1" type="ORF">WHI96_08070</name>
</gene>
<name>A0ABV1JS61_9PSEU</name>
<evidence type="ECO:0000313" key="2">
    <source>
        <dbReference type="Proteomes" id="UP001464923"/>
    </source>
</evidence>
<accession>A0ABV1JS61</accession>
<evidence type="ECO:0000313" key="1">
    <source>
        <dbReference type="EMBL" id="MEQ3538774.1"/>
    </source>
</evidence>
<dbReference type="Proteomes" id="UP001464923">
    <property type="component" value="Unassembled WGS sequence"/>
</dbReference>
<dbReference type="RefSeq" id="WP_345652750.1">
    <property type="nucleotide sequence ID" value="NZ_BAABLY010000082.1"/>
</dbReference>
<keyword evidence="2" id="KW-1185">Reference proteome</keyword>
<sequence>MNWVLDPALKPLKGMPLRVFDHIDIDPDDPDGCWLWTGTQNAQHGYAQTMGPNGRLIAVHRWVLQVTQGPAPSPVHQAGHACHDAAAHRGECWVSPIIACPHRICVQPRHLVWQTPRQNLLASPFTMASRNARSIPAHLSTEVTWLTDRGWATEEEMNFYLGLAVA</sequence>
<comment type="caution">
    <text evidence="1">The sequence shown here is derived from an EMBL/GenBank/DDBJ whole genome shotgun (WGS) entry which is preliminary data.</text>
</comment>